<comment type="caution">
    <text evidence="1">The sequence shown here is derived from an EMBL/GenBank/DDBJ whole genome shotgun (WGS) entry which is preliminary data.</text>
</comment>
<reference evidence="1" key="1">
    <citation type="journal article" date="2015" name="Genome Biol. Evol.">
        <title>Organellar Genomes of White Spruce (Picea glauca): Assembly and Annotation.</title>
        <authorList>
            <person name="Jackman S.D."/>
            <person name="Warren R.L."/>
            <person name="Gibb E.A."/>
            <person name="Vandervalk B.P."/>
            <person name="Mohamadi H."/>
            <person name="Chu J."/>
            <person name="Raymond A."/>
            <person name="Pleasance S."/>
            <person name="Coope R."/>
            <person name="Wildung M.R."/>
            <person name="Ritland C.E."/>
            <person name="Bousquet J."/>
            <person name="Jones S.J."/>
            <person name="Bohlmann J."/>
            <person name="Birol I."/>
        </authorList>
    </citation>
    <scope>NUCLEOTIDE SEQUENCE [LARGE SCALE GENOMIC DNA]</scope>
    <source>
        <tissue evidence="1">Flushing bud</tissue>
    </source>
</reference>
<accession>A0A117NJ31</accession>
<proteinExistence type="predicted"/>
<dbReference type="EMBL" id="LKAM01000001">
    <property type="protein sequence ID" value="KUM50932.1"/>
    <property type="molecule type" value="Genomic_DNA"/>
</dbReference>
<sequence>MIQPVHLSDVYPSYLSDTIPNAHRTHETYMVYRQGGLLLVHAMTMLT</sequence>
<keyword evidence="1" id="KW-0496">Mitochondrion</keyword>
<protein>
    <submittedName>
        <fullName evidence="1">Uncharacterized protein</fullName>
    </submittedName>
</protein>
<gene>
    <name evidence="1" type="ORF">ABT39_MTgene778</name>
</gene>
<dbReference type="AlphaFoldDB" id="A0A117NJ31"/>
<geneLocation type="mitochondrion" evidence="1"/>
<evidence type="ECO:0000313" key="1">
    <source>
        <dbReference type="EMBL" id="KUM50932.1"/>
    </source>
</evidence>
<name>A0A117NJ31_PICGL</name>
<organism evidence="1">
    <name type="scientific">Picea glauca</name>
    <name type="common">White spruce</name>
    <name type="synonym">Pinus glauca</name>
    <dbReference type="NCBI Taxonomy" id="3330"/>
    <lineage>
        <taxon>Eukaryota</taxon>
        <taxon>Viridiplantae</taxon>
        <taxon>Streptophyta</taxon>
        <taxon>Embryophyta</taxon>
        <taxon>Tracheophyta</taxon>
        <taxon>Spermatophyta</taxon>
        <taxon>Pinopsida</taxon>
        <taxon>Pinidae</taxon>
        <taxon>Conifers I</taxon>
        <taxon>Pinales</taxon>
        <taxon>Pinaceae</taxon>
        <taxon>Picea</taxon>
    </lineage>
</organism>